<name>A0A419SF50_9BACL</name>
<keyword evidence="1" id="KW-0812">Transmembrane</keyword>
<sequence length="143" mass="16425">MIATLILWLFAVYGVFTILFQWMMRYNPYARGREAWKVHLLVHNSEICLEGAIRSLVHLSRLKGQPLQLVVCDYGSTDQTERILRTFQKENPYLFDQIEVVTKGSYCLISMDETEKRDFWMTIDLRSNDVPSGGGGGATLQTT</sequence>
<dbReference type="OrthoDB" id="2990399at2"/>
<evidence type="ECO:0000313" key="2">
    <source>
        <dbReference type="EMBL" id="RKD22097.1"/>
    </source>
</evidence>
<dbReference type="EMBL" id="MCHY01000010">
    <property type="protein sequence ID" value="RKD22097.1"/>
    <property type="molecule type" value="Genomic_DNA"/>
</dbReference>
<dbReference type="Gene3D" id="3.90.550.10">
    <property type="entry name" value="Spore Coat Polysaccharide Biosynthesis Protein SpsA, Chain A"/>
    <property type="match status" value="1"/>
</dbReference>
<keyword evidence="1" id="KW-1133">Transmembrane helix</keyword>
<evidence type="ECO:0000256" key="1">
    <source>
        <dbReference type="SAM" id="Phobius"/>
    </source>
</evidence>
<keyword evidence="3" id="KW-1185">Reference proteome</keyword>
<proteinExistence type="predicted"/>
<dbReference type="SUPFAM" id="SSF53448">
    <property type="entry name" value="Nucleotide-diphospho-sugar transferases"/>
    <property type="match status" value="1"/>
</dbReference>
<dbReference type="Proteomes" id="UP000284219">
    <property type="component" value="Unassembled WGS sequence"/>
</dbReference>
<dbReference type="AlphaFoldDB" id="A0A419SF50"/>
<feature type="transmembrane region" description="Helical" evidence="1">
    <location>
        <begin position="6"/>
        <end position="24"/>
    </location>
</feature>
<organism evidence="2 3">
    <name type="scientific">Ammoniphilus oxalaticus</name>
    <dbReference type="NCBI Taxonomy" id="66863"/>
    <lineage>
        <taxon>Bacteria</taxon>
        <taxon>Bacillati</taxon>
        <taxon>Bacillota</taxon>
        <taxon>Bacilli</taxon>
        <taxon>Bacillales</taxon>
        <taxon>Paenibacillaceae</taxon>
        <taxon>Aneurinibacillus group</taxon>
        <taxon>Ammoniphilus</taxon>
    </lineage>
</organism>
<evidence type="ECO:0000313" key="3">
    <source>
        <dbReference type="Proteomes" id="UP000284219"/>
    </source>
</evidence>
<keyword evidence="1" id="KW-0472">Membrane</keyword>
<comment type="caution">
    <text evidence="2">The sequence shown here is derived from an EMBL/GenBank/DDBJ whole genome shotgun (WGS) entry which is preliminary data.</text>
</comment>
<dbReference type="RefSeq" id="WP_120190774.1">
    <property type="nucleotide sequence ID" value="NZ_MCHY01000010.1"/>
</dbReference>
<dbReference type="InterPro" id="IPR029044">
    <property type="entry name" value="Nucleotide-diphossugar_trans"/>
</dbReference>
<protein>
    <submittedName>
        <fullName evidence="2">Uncharacterized protein</fullName>
    </submittedName>
</protein>
<gene>
    <name evidence="2" type="ORF">BEP19_13590</name>
</gene>
<reference evidence="2 3" key="1">
    <citation type="submission" date="2016-08" db="EMBL/GenBank/DDBJ databases">
        <title>Novel Firmicute Genomes.</title>
        <authorList>
            <person name="Poppleton D.I."/>
            <person name="Gribaldo S."/>
        </authorList>
    </citation>
    <scope>NUCLEOTIDE SEQUENCE [LARGE SCALE GENOMIC DNA]</scope>
    <source>
        <strain evidence="2 3">RAOx-1</strain>
    </source>
</reference>
<accession>A0A419SF50</accession>